<sequence>MPEFKKPHTYSYYDYIHKYSSRFLNKHQAQTYWRTQRGTSFIEMLRLKSWRMKGNRNWFWLDLRLGAKWHTMIYLPLFFFVTFSYALTPAWRRIDERYHLRYGDGEDDDIEDVEPFVKYQSRKRPYTRRKYADAIKICYEGKEDFDYASEQPLRYR</sequence>
<proteinExistence type="predicted"/>
<evidence type="ECO:0000313" key="2">
    <source>
        <dbReference type="EMBL" id="CAI2381673.1"/>
    </source>
</evidence>
<name>A0AAD1XY52_EUPCR</name>
<keyword evidence="1" id="KW-0472">Membrane</keyword>
<protein>
    <submittedName>
        <fullName evidence="2">Uncharacterized protein</fullName>
    </submittedName>
</protein>
<keyword evidence="3" id="KW-1185">Reference proteome</keyword>
<comment type="caution">
    <text evidence="2">The sequence shown here is derived from an EMBL/GenBank/DDBJ whole genome shotgun (WGS) entry which is preliminary data.</text>
</comment>
<dbReference type="Proteomes" id="UP001295684">
    <property type="component" value="Unassembled WGS sequence"/>
</dbReference>
<evidence type="ECO:0000256" key="1">
    <source>
        <dbReference type="SAM" id="Phobius"/>
    </source>
</evidence>
<reference evidence="2" key="1">
    <citation type="submission" date="2023-07" db="EMBL/GenBank/DDBJ databases">
        <authorList>
            <consortium name="AG Swart"/>
            <person name="Singh M."/>
            <person name="Singh A."/>
            <person name="Seah K."/>
            <person name="Emmerich C."/>
        </authorList>
    </citation>
    <scope>NUCLEOTIDE SEQUENCE</scope>
    <source>
        <strain evidence="2">DP1</strain>
    </source>
</reference>
<dbReference type="EMBL" id="CAMPGE010023776">
    <property type="protein sequence ID" value="CAI2381673.1"/>
    <property type="molecule type" value="Genomic_DNA"/>
</dbReference>
<dbReference type="AlphaFoldDB" id="A0AAD1XY52"/>
<evidence type="ECO:0000313" key="3">
    <source>
        <dbReference type="Proteomes" id="UP001295684"/>
    </source>
</evidence>
<keyword evidence="1" id="KW-1133">Transmembrane helix</keyword>
<feature type="transmembrane region" description="Helical" evidence="1">
    <location>
        <begin position="73"/>
        <end position="91"/>
    </location>
</feature>
<keyword evidence="1" id="KW-0812">Transmembrane</keyword>
<organism evidence="2 3">
    <name type="scientific">Euplotes crassus</name>
    <dbReference type="NCBI Taxonomy" id="5936"/>
    <lineage>
        <taxon>Eukaryota</taxon>
        <taxon>Sar</taxon>
        <taxon>Alveolata</taxon>
        <taxon>Ciliophora</taxon>
        <taxon>Intramacronucleata</taxon>
        <taxon>Spirotrichea</taxon>
        <taxon>Hypotrichia</taxon>
        <taxon>Euplotida</taxon>
        <taxon>Euplotidae</taxon>
        <taxon>Moneuplotes</taxon>
    </lineage>
</organism>
<accession>A0AAD1XY52</accession>
<gene>
    <name evidence="2" type="ORF">ECRASSUSDP1_LOCUS23131</name>
</gene>